<dbReference type="GeneID" id="54357595"/>
<evidence type="ECO:0000313" key="3">
    <source>
        <dbReference type="RefSeq" id="XP_033458987.1"/>
    </source>
</evidence>
<reference evidence="3" key="2">
    <citation type="submission" date="2020-04" db="EMBL/GenBank/DDBJ databases">
        <authorList>
            <consortium name="NCBI Genome Project"/>
        </authorList>
    </citation>
    <scope>NUCLEOTIDE SEQUENCE</scope>
    <source>
        <strain evidence="3">CBS 342.82</strain>
    </source>
</reference>
<accession>A0A6J3M1R1</accession>
<protein>
    <submittedName>
        <fullName evidence="3">Uncharacterized protein</fullName>
    </submittedName>
</protein>
<gene>
    <name evidence="3" type="ORF">K489DRAFT_229126</name>
</gene>
<dbReference type="RefSeq" id="XP_033458987.1">
    <property type="nucleotide sequence ID" value="XM_033599796.1"/>
</dbReference>
<sequence length="127" mass="14226">MKEVRAIPGPGPGWIGQGSRARQASPRRRIHRHTGEDREGDVLESILSFGCRTDRRLPSRRATSPFDRRALLFASFHITSAIHRLHADPRPSCDILQQGKRTSSDQGRRSHSRCLLLLLATPEMPAA</sequence>
<dbReference type="AlphaFoldDB" id="A0A6J3M1R1"/>
<organism evidence="3">
    <name type="scientific">Dissoconium aciculare CBS 342.82</name>
    <dbReference type="NCBI Taxonomy" id="1314786"/>
    <lineage>
        <taxon>Eukaryota</taxon>
        <taxon>Fungi</taxon>
        <taxon>Dikarya</taxon>
        <taxon>Ascomycota</taxon>
        <taxon>Pezizomycotina</taxon>
        <taxon>Dothideomycetes</taxon>
        <taxon>Dothideomycetidae</taxon>
        <taxon>Mycosphaerellales</taxon>
        <taxon>Dissoconiaceae</taxon>
        <taxon>Dissoconium</taxon>
    </lineage>
</organism>
<keyword evidence="2" id="KW-1185">Reference proteome</keyword>
<proteinExistence type="predicted"/>
<evidence type="ECO:0000256" key="1">
    <source>
        <dbReference type="SAM" id="MobiDB-lite"/>
    </source>
</evidence>
<feature type="region of interest" description="Disordered" evidence="1">
    <location>
        <begin position="1"/>
        <end position="37"/>
    </location>
</feature>
<reference evidence="3" key="3">
    <citation type="submission" date="2025-08" db="UniProtKB">
        <authorList>
            <consortium name="RefSeq"/>
        </authorList>
    </citation>
    <scope>IDENTIFICATION</scope>
    <source>
        <strain evidence="3">CBS 342.82</strain>
    </source>
</reference>
<reference evidence="3" key="1">
    <citation type="submission" date="2020-01" db="EMBL/GenBank/DDBJ databases">
        <authorList>
            <consortium name="DOE Joint Genome Institute"/>
            <person name="Haridas S."/>
            <person name="Albert R."/>
            <person name="Binder M."/>
            <person name="Bloem J."/>
            <person name="Labutti K."/>
            <person name="Salamov A."/>
            <person name="Andreopoulos B."/>
            <person name="Baker S.E."/>
            <person name="Barry K."/>
            <person name="Bills G."/>
            <person name="Bluhm B.H."/>
            <person name="Cannon C."/>
            <person name="Castanera R."/>
            <person name="Culley D.E."/>
            <person name="Daum C."/>
            <person name="Ezra D."/>
            <person name="Gonzalez J.B."/>
            <person name="Henrissat B."/>
            <person name="Kuo A."/>
            <person name="Liang C."/>
            <person name="Lipzen A."/>
            <person name="Lutzoni F."/>
            <person name="Magnuson J."/>
            <person name="Mondo S."/>
            <person name="Nolan M."/>
            <person name="Ohm R."/>
            <person name="Pangilinan J."/>
            <person name="Park H.-J."/>
            <person name="Ramirez L."/>
            <person name="Alfaro M."/>
            <person name="Sun H."/>
            <person name="Tritt A."/>
            <person name="Yoshinaga Y."/>
            <person name="Zwiers L.-H."/>
            <person name="Turgeon B.G."/>
            <person name="Goodwin S.B."/>
            <person name="Spatafora J.W."/>
            <person name="Crous P.W."/>
            <person name="Grigoriev I.V."/>
        </authorList>
    </citation>
    <scope>NUCLEOTIDE SEQUENCE</scope>
    <source>
        <strain evidence="3">CBS 342.82</strain>
    </source>
</reference>
<feature type="region of interest" description="Disordered" evidence="1">
    <location>
        <begin position="89"/>
        <end position="108"/>
    </location>
</feature>
<name>A0A6J3M1R1_9PEZI</name>
<dbReference type="Proteomes" id="UP000504637">
    <property type="component" value="Unplaced"/>
</dbReference>
<evidence type="ECO:0000313" key="2">
    <source>
        <dbReference type="Proteomes" id="UP000504637"/>
    </source>
</evidence>